<comment type="caution">
    <text evidence="1">The sequence shown here is derived from an EMBL/GenBank/DDBJ whole genome shotgun (WGS) entry which is preliminary data.</text>
</comment>
<dbReference type="Proteomes" id="UP001157160">
    <property type="component" value="Unassembled WGS sequence"/>
</dbReference>
<protein>
    <recommendedName>
        <fullName evidence="3">MarR family transcriptional regulator</fullName>
    </recommendedName>
</protein>
<evidence type="ECO:0000313" key="2">
    <source>
        <dbReference type="Proteomes" id="UP001157160"/>
    </source>
</evidence>
<accession>A0AA37UK71</accession>
<dbReference type="InterPro" id="IPR036390">
    <property type="entry name" value="WH_DNA-bd_sf"/>
</dbReference>
<organism evidence="1 2">
    <name type="scientific">Arenivirga flava</name>
    <dbReference type="NCBI Taxonomy" id="1930060"/>
    <lineage>
        <taxon>Bacteria</taxon>
        <taxon>Bacillati</taxon>
        <taxon>Actinomycetota</taxon>
        <taxon>Actinomycetes</taxon>
        <taxon>Micrococcales</taxon>
        <taxon>Microbacteriaceae</taxon>
        <taxon>Arenivirga</taxon>
    </lineage>
</organism>
<dbReference type="EMBL" id="BSUL01000001">
    <property type="protein sequence ID" value="GMA28250.1"/>
    <property type="molecule type" value="Genomic_DNA"/>
</dbReference>
<dbReference type="SUPFAM" id="SSF46785">
    <property type="entry name" value="Winged helix' DNA-binding domain"/>
    <property type="match status" value="1"/>
</dbReference>
<proteinExistence type="predicted"/>
<dbReference type="Gene3D" id="1.10.10.10">
    <property type="entry name" value="Winged helix-like DNA-binding domain superfamily/Winged helix DNA-binding domain"/>
    <property type="match status" value="1"/>
</dbReference>
<reference evidence="1 2" key="1">
    <citation type="journal article" date="2014" name="Int. J. Syst. Evol. Microbiol.">
        <title>Complete genome sequence of Corynebacterium casei LMG S-19264T (=DSM 44701T), isolated from a smear-ripened cheese.</title>
        <authorList>
            <consortium name="US DOE Joint Genome Institute (JGI-PGF)"/>
            <person name="Walter F."/>
            <person name="Albersmeier A."/>
            <person name="Kalinowski J."/>
            <person name="Ruckert C."/>
        </authorList>
    </citation>
    <scope>NUCLEOTIDE SEQUENCE [LARGE SCALE GENOMIC DNA]</scope>
    <source>
        <strain evidence="1 2">NBRC 112289</strain>
    </source>
</reference>
<gene>
    <name evidence="1" type="ORF">GCM10025874_15030</name>
</gene>
<dbReference type="AlphaFoldDB" id="A0AA37UK71"/>
<dbReference type="InterPro" id="IPR036388">
    <property type="entry name" value="WH-like_DNA-bd_sf"/>
</dbReference>
<keyword evidence="2" id="KW-1185">Reference proteome</keyword>
<evidence type="ECO:0000313" key="1">
    <source>
        <dbReference type="EMBL" id="GMA28250.1"/>
    </source>
</evidence>
<sequence>MPAAALHDESGPEHVSEELSSRYWYETGDDAERLRSVAILQAMRAYRAGEAAMRRRTRDSMSMGENDLLVLRYLLKAKQQQSAVAMPELAAYLAVSTSAARALVARLERSGHLVVEGDEVRTTVESDAEVRATLGRMHERMLEAAGGMTPDEGRAVVAFLGRMLDAVDRIDAHDSVH</sequence>
<name>A0AA37UK71_9MICO</name>
<evidence type="ECO:0008006" key="3">
    <source>
        <dbReference type="Google" id="ProtNLM"/>
    </source>
</evidence>